<dbReference type="AlphaFoldDB" id="A0A3M3M0A2"/>
<feature type="non-terminal residue" evidence="2">
    <location>
        <position position="1"/>
    </location>
</feature>
<evidence type="ECO:0000313" key="2">
    <source>
        <dbReference type="EMBL" id="RMN40343.1"/>
    </source>
</evidence>
<dbReference type="EMBL" id="RBOW01000094">
    <property type="protein sequence ID" value="RMN40343.1"/>
    <property type="molecule type" value="Genomic_DNA"/>
</dbReference>
<gene>
    <name evidence="2" type="ORF">ALQ64_04496</name>
</gene>
<name>A0A3M3M0A2_PSECA</name>
<dbReference type="SUPFAM" id="SSF55781">
    <property type="entry name" value="GAF domain-like"/>
    <property type="match status" value="1"/>
</dbReference>
<dbReference type="InterPro" id="IPR029016">
    <property type="entry name" value="GAF-like_dom_sf"/>
</dbReference>
<sequence>RALFSVVSRHVAMALDRLLRRTDLEQTVMLRTQQLSAANDALRQEVQDRERAEHLQRALFRIAELSSQPGDMNELFHSLHTIVGELLVALNFYIALYDNATGEVTFPYYIDEYQLTSPRSRRGQRGFTEYVIGQRRPCLIDYENARKLERMGEIEVQKKSSRSSSWLGIPLFDGDDVRGVLVVQSYSKSVSYTLRDQELLTFVSRHIDTALSRRSAAEAIHTANLRLEARVRDRTRELDQANARLQYENSHDSLTGLPNR</sequence>
<accession>A0A3M3M0A2</accession>
<evidence type="ECO:0000259" key="1">
    <source>
        <dbReference type="SMART" id="SM00065"/>
    </source>
</evidence>
<dbReference type="InterPro" id="IPR003018">
    <property type="entry name" value="GAF"/>
</dbReference>
<dbReference type="Proteomes" id="UP000281372">
    <property type="component" value="Unassembled WGS sequence"/>
</dbReference>
<proteinExistence type="predicted"/>
<dbReference type="Gene3D" id="3.30.450.40">
    <property type="match status" value="1"/>
</dbReference>
<dbReference type="SMART" id="SM00065">
    <property type="entry name" value="GAF"/>
    <property type="match status" value="1"/>
</dbReference>
<feature type="domain" description="GAF" evidence="1">
    <location>
        <begin position="71"/>
        <end position="221"/>
    </location>
</feature>
<reference evidence="2 3" key="1">
    <citation type="submission" date="2018-08" db="EMBL/GenBank/DDBJ databases">
        <title>Recombination of ecologically and evolutionarily significant loci maintains genetic cohesion in the Pseudomonas syringae species complex.</title>
        <authorList>
            <person name="Dillon M."/>
            <person name="Thakur S."/>
            <person name="Almeida R.N.D."/>
            <person name="Weir B.S."/>
            <person name="Guttman D.S."/>
        </authorList>
    </citation>
    <scope>NUCLEOTIDE SEQUENCE [LARGE SCALE GENOMIC DNA]</scope>
    <source>
        <strain evidence="2 3">ICMP 2821</strain>
    </source>
</reference>
<feature type="non-terminal residue" evidence="2">
    <location>
        <position position="260"/>
    </location>
</feature>
<evidence type="ECO:0000313" key="3">
    <source>
        <dbReference type="Proteomes" id="UP000281372"/>
    </source>
</evidence>
<organism evidence="2 3">
    <name type="scientific">Pseudomonas cannabina</name>
    <dbReference type="NCBI Taxonomy" id="86840"/>
    <lineage>
        <taxon>Bacteria</taxon>
        <taxon>Pseudomonadati</taxon>
        <taxon>Pseudomonadota</taxon>
        <taxon>Gammaproteobacteria</taxon>
        <taxon>Pseudomonadales</taxon>
        <taxon>Pseudomonadaceae</taxon>
        <taxon>Pseudomonas</taxon>
    </lineage>
</organism>
<protein>
    <submittedName>
        <fullName evidence="2">GAF domain/GGDEF domain/EAL domain-containing protein</fullName>
    </submittedName>
</protein>
<comment type="caution">
    <text evidence="2">The sequence shown here is derived from an EMBL/GenBank/DDBJ whole genome shotgun (WGS) entry which is preliminary data.</text>
</comment>
<dbReference type="Pfam" id="PF13185">
    <property type="entry name" value="GAF_2"/>
    <property type="match status" value="1"/>
</dbReference>
<dbReference type="RefSeq" id="WP_122377670.1">
    <property type="nucleotide sequence ID" value="NZ_RBOW01000094.1"/>
</dbReference>